<dbReference type="OrthoDB" id="7961300at2"/>
<keyword evidence="2" id="KW-1185">Reference proteome</keyword>
<organism evidence="1 2">
    <name type="scientific">Pelagibacterium lentulum</name>
    <dbReference type="NCBI Taxonomy" id="2029865"/>
    <lineage>
        <taxon>Bacteria</taxon>
        <taxon>Pseudomonadati</taxon>
        <taxon>Pseudomonadota</taxon>
        <taxon>Alphaproteobacteria</taxon>
        <taxon>Hyphomicrobiales</taxon>
        <taxon>Devosiaceae</taxon>
        <taxon>Pelagibacterium</taxon>
    </lineage>
</organism>
<reference evidence="1 2" key="1">
    <citation type="journal article" date="2014" name="Int. J. Syst. Evol. Microbiol.">
        <title>Complete genome sequence of Corynebacterium casei LMG S-19264T (=DSM 44701T), isolated from a smear-ripened cheese.</title>
        <authorList>
            <consortium name="US DOE Joint Genome Institute (JGI-PGF)"/>
            <person name="Walter F."/>
            <person name="Albersmeier A."/>
            <person name="Kalinowski J."/>
            <person name="Ruckert C."/>
        </authorList>
    </citation>
    <scope>NUCLEOTIDE SEQUENCE [LARGE SCALE GENOMIC DNA]</scope>
    <source>
        <strain evidence="1 2">CGMCC 1.15896</strain>
    </source>
</reference>
<proteinExistence type="predicted"/>
<protein>
    <submittedName>
        <fullName evidence="1">Uncharacterized protein</fullName>
    </submittedName>
</protein>
<dbReference type="RefSeq" id="WP_127072296.1">
    <property type="nucleotide sequence ID" value="NZ_BMKB01000004.1"/>
</dbReference>
<accession>A0A916RI09</accession>
<dbReference type="Proteomes" id="UP000596977">
    <property type="component" value="Unassembled WGS sequence"/>
</dbReference>
<evidence type="ECO:0000313" key="2">
    <source>
        <dbReference type="Proteomes" id="UP000596977"/>
    </source>
</evidence>
<comment type="caution">
    <text evidence="1">The sequence shown here is derived from an EMBL/GenBank/DDBJ whole genome shotgun (WGS) entry which is preliminary data.</text>
</comment>
<dbReference type="AlphaFoldDB" id="A0A916RI09"/>
<dbReference type="EMBL" id="BMKB01000004">
    <property type="protein sequence ID" value="GGA56764.1"/>
    <property type="molecule type" value="Genomic_DNA"/>
</dbReference>
<gene>
    <name evidence="1" type="ORF">GCM10011499_28690</name>
</gene>
<name>A0A916RI09_9HYPH</name>
<sequence length="76" mass="8640">MPSAYLLARDNLEQARAILANDVWFDTKLDQLLDLAVSRLQELDAAIADPKIHTLETRRVPTNIRHSKMPWLGTNS</sequence>
<evidence type="ECO:0000313" key="1">
    <source>
        <dbReference type="EMBL" id="GGA56764.1"/>
    </source>
</evidence>